<keyword evidence="3" id="KW-1185">Reference proteome</keyword>
<evidence type="ECO:0000313" key="3">
    <source>
        <dbReference type="Proteomes" id="UP000735302"/>
    </source>
</evidence>
<sequence>MKARVRVNPIIPIGPNAGYIRSREKSKPHPSSHKNINNGGGPRTPDPDQSKNPKLLTNRSGAGHLVSHLFDCSHKGKRKTGGKRDCGGGWKRLPETNQLLCAWIGTNCRRCAYL</sequence>
<comment type="caution">
    <text evidence="2">The sequence shown here is derived from an EMBL/GenBank/DDBJ whole genome shotgun (WGS) entry which is preliminary data.</text>
</comment>
<protein>
    <submittedName>
        <fullName evidence="2">Uncharacterized protein</fullName>
    </submittedName>
</protein>
<organism evidence="2 3">
    <name type="scientific">Plakobranchus ocellatus</name>
    <dbReference type="NCBI Taxonomy" id="259542"/>
    <lineage>
        <taxon>Eukaryota</taxon>
        <taxon>Metazoa</taxon>
        <taxon>Spiralia</taxon>
        <taxon>Lophotrochozoa</taxon>
        <taxon>Mollusca</taxon>
        <taxon>Gastropoda</taxon>
        <taxon>Heterobranchia</taxon>
        <taxon>Euthyneura</taxon>
        <taxon>Panpulmonata</taxon>
        <taxon>Sacoglossa</taxon>
        <taxon>Placobranchoidea</taxon>
        <taxon>Plakobranchidae</taxon>
        <taxon>Plakobranchus</taxon>
    </lineage>
</organism>
<proteinExistence type="predicted"/>
<dbReference type="Proteomes" id="UP000735302">
    <property type="component" value="Unassembled WGS sequence"/>
</dbReference>
<gene>
    <name evidence="2" type="ORF">PoB_003460700</name>
</gene>
<feature type="region of interest" description="Disordered" evidence="1">
    <location>
        <begin position="1"/>
        <end position="60"/>
    </location>
</feature>
<dbReference type="AlphaFoldDB" id="A0AAV4AM99"/>
<evidence type="ECO:0000313" key="2">
    <source>
        <dbReference type="EMBL" id="GFO08102.1"/>
    </source>
</evidence>
<reference evidence="2 3" key="1">
    <citation type="journal article" date="2021" name="Elife">
        <title>Chloroplast acquisition without the gene transfer in kleptoplastic sea slugs, Plakobranchus ocellatus.</title>
        <authorList>
            <person name="Maeda T."/>
            <person name="Takahashi S."/>
            <person name="Yoshida T."/>
            <person name="Shimamura S."/>
            <person name="Takaki Y."/>
            <person name="Nagai Y."/>
            <person name="Toyoda A."/>
            <person name="Suzuki Y."/>
            <person name="Arimoto A."/>
            <person name="Ishii H."/>
            <person name="Satoh N."/>
            <person name="Nishiyama T."/>
            <person name="Hasebe M."/>
            <person name="Maruyama T."/>
            <person name="Minagawa J."/>
            <person name="Obokata J."/>
            <person name="Shigenobu S."/>
        </authorList>
    </citation>
    <scope>NUCLEOTIDE SEQUENCE [LARGE SCALE GENOMIC DNA]</scope>
</reference>
<dbReference type="EMBL" id="BLXT01003952">
    <property type="protein sequence ID" value="GFO08102.1"/>
    <property type="molecule type" value="Genomic_DNA"/>
</dbReference>
<accession>A0AAV4AM99</accession>
<evidence type="ECO:0000256" key="1">
    <source>
        <dbReference type="SAM" id="MobiDB-lite"/>
    </source>
</evidence>
<name>A0AAV4AM99_9GAST</name>